<dbReference type="InterPro" id="IPR043504">
    <property type="entry name" value="Peptidase_S1_PA_chymotrypsin"/>
</dbReference>
<keyword evidence="1" id="KW-1133">Transmembrane helix</keyword>
<dbReference type="InterPro" id="IPR001940">
    <property type="entry name" value="Peptidase_S1C"/>
</dbReference>
<name>A0A5X9XHM3_SALET</name>
<dbReference type="AlphaFoldDB" id="A0A5X9XHM3"/>
<dbReference type="GO" id="GO:0004252">
    <property type="term" value="F:serine-type endopeptidase activity"/>
    <property type="evidence" value="ECO:0007669"/>
    <property type="project" value="InterPro"/>
</dbReference>
<reference evidence="2" key="1">
    <citation type="submission" date="2019-02" db="EMBL/GenBank/DDBJ databases">
        <authorList>
            <consortium name="GenomeTrakr network: Whole genome sequencing for foodborne pathogen traceback"/>
        </authorList>
    </citation>
    <scope>NUCLEOTIDE SEQUENCE [LARGE SCALE GENOMIC DNA]</scope>
    <source>
        <strain evidence="2">FSIS11917602</strain>
    </source>
</reference>
<dbReference type="EMBL" id="AAHXWK010000022">
    <property type="protein sequence ID" value="ECB5314811.1"/>
    <property type="molecule type" value="Genomic_DNA"/>
</dbReference>
<feature type="transmembrane region" description="Helical" evidence="1">
    <location>
        <begin position="82"/>
        <end position="101"/>
    </location>
</feature>
<gene>
    <name evidence="2" type="ORF">EYJ94_23875</name>
</gene>
<keyword evidence="2" id="KW-0645">Protease</keyword>
<dbReference type="PRINTS" id="PR00834">
    <property type="entry name" value="PROTEASES2C"/>
</dbReference>
<dbReference type="InterPro" id="IPR009003">
    <property type="entry name" value="Peptidase_S1_PA"/>
</dbReference>
<dbReference type="GO" id="GO:0042597">
    <property type="term" value="C:periplasmic space"/>
    <property type="evidence" value="ECO:0007669"/>
    <property type="project" value="TreeGrafter"/>
</dbReference>
<dbReference type="GO" id="GO:0006515">
    <property type="term" value="P:protein quality control for misfolded or incompletely synthesized proteins"/>
    <property type="evidence" value="ECO:0007669"/>
    <property type="project" value="TreeGrafter"/>
</dbReference>
<sequence length="375" mass="39429">MVDHRSIPADALTTGKQHGYGKGEGALCLWRPAGRAGRSAAVRGRRHLQAERRGRAGSAGQLELLANDRRLQGGGGRTMKPLPFLVFGLGLSAAIAGGWAYSIERAAAGQLAQARAVIGAREARSEEITLQSYHPAPGDVPARAARQGDPADAIERVMRSTVKIETVYQPRARLALLAFPGQRETWFRRLFTSAPPDAGELGGFAAGVIVAPGAVLTAAHALPKDRSVTFRVTLADGRTFDAQAVAYSPQYDAATLHIADRSTPAVPIARELPRAGESVAAIGHPRGLQWASTVGIMSAVRDMLARDGSGEVTQIETDLRTQPGNSGGPVINAAGELVGIETHAFRGASYAMPAAAAYASIAQQGESKFQCYKAI</sequence>
<keyword evidence="1" id="KW-0812">Transmembrane</keyword>
<evidence type="ECO:0000256" key="1">
    <source>
        <dbReference type="SAM" id="Phobius"/>
    </source>
</evidence>
<protein>
    <submittedName>
        <fullName evidence="2">Trypsin-like serine protease</fullName>
    </submittedName>
</protein>
<keyword evidence="1" id="KW-0472">Membrane</keyword>
<dbReference type="Proteomes" id="UP000839608">
    <property type="component" value="Unassembled WGS sequence"/>
</dbReference>
<proteinExistence type="predicted"/>
<comment type="caution">
    <text evidence="2">The sequence shown here is derived from an EMBL/GenBank/DDBJ whole genome shotgun (WGS) entry which is preliminary data.</text>
</comment>
<accession>A0A5X9XHM3</accession>
<dbReference type="PANTHER" id="PTHR22939:SF129">
    <property type="entry name" value="SERINE PROTEASE HTRA2, MITOCHONDRIAL"/>
    <property type="match status" value="1"/>
</dbReference>
<dbReference type="Gene3D" id="2.40.10.10">
    <property type="entry name" value="Trypsin-like serine proteases"/>
    <property type="match status" value="2"/>
</dbReference>
<evidence type="ECO:0000313" key="2">
    <source>
        <dbReference type="EMBL" id="ECB5314811.1"/>
    </source>
</evidence>
<dbReference type="Pfam" id="PF13365">
    <property type="entry name" value="Trypsin_2"/>
    <property type="match status" value="1"/>
</dbReference>
<dbReference type="SUPFAM" id="SSF50494">
    <property type="entry name" value="Trypsin-like serine proteases"/>
    <property type="match status" value="1"/>
</dbReference>
<organism evidence="2">
    <name type="scientific">Salmonella enterica subsp. enterica serovar Worthington</name>
    <dbReference type="NCBI Taxonomy" id="1160769"/>
    <lineage>
        <taxon>Bacteria</taxon>
        <taxon>Pseudomonadati</taxon>
        <taxon>Pseudomonadota</taxon>
        <taxon>Gammaproteobacteria</taxon>
        <taxon>Enterobacterales</taxon>
        <taxon>Enterobacteriaceae</taxon>
        <taxon>Salmonella</taxon>
    </lineage>
</organism>
<dbReference type="PANTHER" id="PTHR22939">
    <property type="entry name" value="SERINE PROTEASE FAMILY S1C HTRA-RELATED"/>
    <property type="match status" value="1"/>
</dbReference>
<keyword evidence="2" id="KW-0378">Hydrolase</keyword>